<proteinExistence type="predicted"/>
<dbReference type="InterPro" id="IPR002931">
    <property type="entry name" value="Transglutaminase-like"/>
</dbReference>
<feature type="compositionally biased region" description="Polar residues" evidence="1">
    <location>
        <begin position="145"/>
        <end position="163"/>
    </location>
</feature>
<dbReference type="Proteomes" id="UP000663855">
    <property type="component" value="Unassembled WGS sequence"/>
</dbReference>
<dbReference type="Pfam" id="PF01841">
    <property type="entry name" value="Transglut_core"/>
    <property type="match status" value="1"/>
</dbReference>
<dbReference type="SUPFAM" id="SSF54001">
    <property type="entry name" value="Cysteine proteinases"/>
    <property type="match status" value="1"/>
</dbReference>
<accession>A0A816XEP3</accession>
<dbReference type="PANTHER" id="PTHR46333">
    <property type="entry name" value="CYTOKINESIS PROTEIN 3"/>
    <property type="match status" value="1"/>
</dbReference>
<dbReference type="EMBL" id="CAJOBI010008706">
    <property type="protein sequence ID" value="CAF4120111.1"/>
    <property type="molecule type" value="Genomic_DNA"/>
</dbReference>
<protein>
    <recommendedName>
        <fullName evidence="2">Transglutaminase-like domain-containing protein</fullName>
    </recommendedName>
</protein>
<dbReference type="GO" id="GO:0005737">
    <property type="term" value="C:cytoplasm"/>
    <property type="evidence" value="ECO:0007669"/>
    <property type="project" value="TreeGrafter"/>
</dbReference>
<evidence type="ECO:0000313" key="6">
    <source>
        <dbReference type="EMBL" id="CAF4120111.1"/>
    </source>
</evidence>
<comment type="caution">
    <text evidence="4">The sequence shown here is derived from an EMBL/GenBank/DDBJ whole genome shotgun (WGS) entry which is preliminary data.</text>
</comment>
<name>A0A816XEP3_9BILA</name>
<organism evidence="4 7">
    <name type="scientific">Rotaria magnacalcarata</name>
    <dbReference type="NCBI Taxonomy" id="392030"/>
    <lineage>
        <taxon>Eukaryota</taxon>
        <taxon>Metazoa</taxon>
        <taxon>Spiralia</taxon>
        <taxon>Gnathifera</taxon>
        <taxon>Rotifera</taxon>
        <taxon>Eurotatoria</taxon>
        <taxon>Bdelloidea</taxon>
        <taxon>Philodinida</taxon>
        <taxon>Philodinidae</taxon>
        <taxon>Rotaria</taxon>
    </lineage>
</organism>
<evidence type="ECO:0000313" key="7">
    <source>
        <dbReference type="Proteomes" id="UP000663824"/>
    </source>
</evidence>
<dbReference type="SMART" id="SM00460">
    <property type="entry name" value="TGc"/>
    <property type="match status" value="1"/>
</dbReference>
<evidence type="ECO:0000259" key="2">
    <source>
        <dbReference type="SMART" id="SM00460"/>
    </source>
</evidence>
<gene>
    <name evidence="5" type="ORF">BYL167_LOCUS13875</name>
    <name evidence="3" type="ORF">CJN711_LOCUS34913</name>
    <name evidence="4" type="ORF">MBJ925_LOCUS30151</name>
    <name evidence="6" type="ORF">SMN809_LOCUS18241</name>
</gene>
<evidence type="ECO:0000256" key="1">
    <source>
        <dbReference type="SAM" id="MobiDB-lite"/>
    </source>
</evidence>
<evidence type="ECO:0000313" key="5">
    <source>
        <dbReference type="EMBL" id="CAF4004604.1"/>
    </source>
</evidence>
<feature type="compositionally biased region" description="Low complexity" evidence="1">
    <location>
        <begin position="246"/>
        <end position="257"/>
    </location>
</feature>
<evidence type="ECO:0000313" key="4">
    <source>
        <dbReference type="EMBL" id="CAF2145059.1"/>
    </source>
</evidence>
<feature type="region of interest" description="Disordered" evidence="1">
    <location>
        <begin position="145"/>
        <end position="259"/>
    </location>
</feature>
<dbReference type="EMBL" id="CAJNRE010016296">
    <property type="protein sequence ID" value="CAF2145059.1"/>
    <property type="molecule type" value="Genomic_DNA"/>
</dbReference>
<dbReference type="Gene3D" id="3.10.620.30">
    <property type="match status" value="1"/>
</dbReference>
<dbReference type="EMBL" id="CAJOBH010004845">
    <property type="protein sequence ID" value="CAF4004604.1"/>
    <property type="molecule type" value="Genomic_DNA"/>
</dbReference>
<dbReference type="AlphaFoldDB" id="A0A816XEP3"/>
<sequence>MSRKQLTTGAAAFAPESNFGRTNAEAANKSFHLIWLADEVHELKTKFSQAFNYLQSIFASVDFFSESDLFVNFLYEMNNKKIVLIVSGGLGKNTVPAVHDATELDSIFIFCHNRAHHEQWAKAYMKVKGVFNEIDDLCQAVGQSKQNADLSSSRTTPVPSRDSSAVHRSLTPQPPPGSNLHARRTVIDSQKPQASGLRAKDDKDSVETTTIVDNQREKHHRHSKRTPSPLILVEKDDHRDSSLINSTKSTPTSRSSSNYEQLERALVETTEQTLRNSLLGNNDIHQATSLQADAIDRLHDTFLQTIQKHVTKKSDESTELKHLFTDLKQALVDAVVQQQSALVRDVIKQTVVDALKHQQNSAHAPSLPSTTTTTKGIQQRKPIVIINNREIKIAADIKKTRIDANFRRKREAVVSNKRLRDVVQQWTAIQSVADLAVTIKKYGTNDLECAWLLFCWVGQNIQYKPYCNNNSADTVFRTKQGVCRGFASLYHECCSLLGIECSEISGYAKQTFVKSGAELQQSLHAWNSVILDQYTYLIDPTWGAGGRDNKNKLEDFYFLTSPEEFIYTHYAHGYQLLEPEITKEEFISLPVMKSTYHQLGLALLSPKQGLNETNQNIFKIAIQAPAHIDLFAALKVGDVEYPRSLHTLCQRDQNKADIYNCYITPPLDGLYEVTIFAKTNDETTYFDAINMRLRVSNINDAFMFPITYATFTEHRCILIEPFQRLLCENEQVLIHMIIPNANVIKIRNGDEYMVPHKDEYKNGVLKKQICVQGDLQVCGRWDDKADSISIICIFNMI</sequence>
<dbReference type="Proteomes" id="UP000681967">
    <property type="component" value="Unassembled WGS sequence"/>
</dbReference>
<dbReference type="InterPro" id="IPR052557">
    <property type="entry name" value="CAP/Cytokinesis_protein"/>
</dbReference>
<feature type="domain" description="Transglutaminase-like" evidence="2">
    <location>
        <begin position="475"/>
        <end position="542"/>
    </location>
</feature>
<dbReference type="InterPro" id="IPR038765">
    <property type="entry name" value="Papain-like_cys_pep_sf"/>
</dbReference>
<dbReference type="InterPro" id="IPR056564">
    <property type="entry name" value="Ig-like_KY"/>
</dbReference>
<dbReference type="PANTHER" id="PTHR46333:SF2">
    <property type="entry name" value="CYTOKINESIS PROTEIN 3"/>
    <property type="match status" value="1"/>
</dbReference>
<dbReference type="Pfam" id="PF23265">
    <property type="entry name" value="Ig-like_KY"/>
    <property type="match status" value="1"/>
</dbReference>
<reference evidence="4" key="1">
    <citation type="submission" date="2021-02" db="EMBL/GenBank/DDBJ databases">
        <authorList>
            <person name="Nowell W R."/>
        </authorList>
    </citation>
    <scope>NUCLEOTIDE SEQUENCE</scope>
</reference>
<dbReference type="Proteomes" id="UP000663824">
    <property type="component" value="Unassembled WGS sequence"/>
</dbReference>
<evidence type="ECO:0000313" key="3">
    <source>
        <dbReference type="EMBL" id="CAF1598901.1"/>
    </source>
</evidence>
<dbReference type="EMBL" id="CAJNOV010017015">
    <property type="protein sequence ID" value="CAF1598901.1"/>
    <property type="molecule type" value="Genomic_DNA"/>
</dbReference>
<dbReference type="Proteomes" id="UP000676336">
    <property type="component" value="Unassembled WGS sequence"/>
</dbReference>